<reference evidence="2" key="1">
    <citation type="journal article" date="2021" name="Proc. Natl. Acad. Sci. U.S.A.">
        <title>A Catalog of Tens of Thousands of Viruses from Human Metagenomes Reveals Hidden Associations with Chronic Diseases.</title>
        <authorList>
            <person name="Tisza M.J."/>
            <person name="Buck C.B."/>
        </authorList>
    </citation>
    <scope>NUCLEOTIDE SEQUENCE</scope>
    <source>
        <strain evidence="2">Ct0D87</strain>
    </source>
</reference>
<feature type="domain" description="Gp28/Gp37-like" evidence="1">
    <location>
        <begin position="7"/>
        <end position="329"/>
    </location>
</feature>
<dbReference type="EMBL" id="BK032561">
    <property type="protein sequence ID" value="DAF47876.1"/>
    <property type="molecule type" value="Genomic_DNA"/>
</dbReference>
<accession>A0A8S5S9Z6</accession>
<dbReference type="Pfam" id="PF14594">
    <property type="entry name" value="Sipho_Gp37"/>
    <property type="match status" value="1"/>
</dbReference>
<evidence type="ECO:0000313" key="2">
    <source>
        <dbReference type="EMBL" id="DAF47876.1"/>
    </source>
</evidence>
<name>A0A8S5S9Z6_9CAUD</name>
<dbReference type="InterPro" id="IPR029432">
    <property type="entry name" value="Gp28/Gp37-like_dom"/>
</dbReference>
<organism evidence="2">
    <name type="scientific">Siphoviridae sp. ct0D87</name>
    <dbReference type="NCBI Taxonomy" id="2827760"/>
    <lineage>
        <taxon>Viruses</taxon>
        <taxon>Duplodnaviria</taxon>
        <taxon>Heunggongvirae</taxon>
        <taxon>Uroviricota</taxon>
        <taxon>Caudoviricetes</taxon>
    </lineage>
</organism>
<protein>
    <recommendedName>
        <fullName evidence="1">Gp28/Gp37-like domain-containing protein</fullName>
    </recommendedName>
</protein>
<sequence length="337" mass="39338">MSYFGLDKDFNIVTHLAPYNVQWNRRYYETGDFEIYIDIGQYSSNIKYIYSTDDKELGIVEIPHYSVSNNTKQMLLKGSFFEKILADDCIYPTFSSSGKIVDVVKKLLDKYCSWKMGYRYDESITDRVDFQETGENLDKKLYELLYPLELSFRIEYDYVSSTFTFVLYRGRDLTQNNADGNNFVTFSTEFGNIEEPDVMIDSSKYKNYAIICGEGQSEERIYVEYDARIDKNERIKKLFVDARSERMGDDVTLEDYKKALIQKGIEKLADCQIQENVNFGLNTDSYEYKVDFDLGDKVDVIVADIGLVMTARIRNIFEVIKSGYRTLELEVDNLKIM</sequence>
<proteinExistence type="predicted"/>
<evidence type="ECO:0000259" key="1">
    <source>
        <dbReference type="Pfam" id="PF14594"/>
    </source>
</evidence>